<keyword evidence="1" id="KW-1133">Transmembrane helix</keyword>
<evidence type="ECO:0000313" key="2">
    <source>
        <dbReference type="EMBL" id="ACO74122.1"/>
    </source>
</evidence>
<name>C1D6L5_LARHH</name>
<gene>
    <name evidence="2" type="ordered locus">LHK_01130</name>
</gene>
<keyword evidence="3" id="KW-1185">Reference proteome</keyword>
<feature type="transmembrane region" description="Helical" evidence="1">
    <location>
        <begin position="20"/>
        <end position="41"/>
    </location>
</feature>
<dbReference type="HOGENOM" id="CLU_3008736_0_0_4"/>
<dbReference type="EMBL" id="CP001154">
    <property type="protein sequence ID" value="ACO74122.1"/>
    <property type="molecule type" value="Genomic_DNA"/>
</dbReference>
<keyword evidence="1" id="KW-0812">Transmembrane</keyword>
<keyword evidence="1" id="KW-0472">Membrane</keyword>
<organism evidence="2 3">
    <name type="scientific">Laribacter hongkongensis (strain HLHK9)</name>
    <dbReference type="NCBI Taxonomy" id="557598"/>
    <lineage>
        <taxon>Bacteria</taxon>
        <taxon>Pseudomonadati</taxon>
        <taxon>Pseudomonadota</taxon>
        <taxon>Betaproteobacteria</taxon>
        <taxon>Neisseriales</taxon>
        <taxon>Aquaspirillaceae</taxon>
        <taxon>Laribacter</taxon>
    </lineage>
</organism>
<sequence length="56" mass="6715">MKTTSIDMTTPKKINEVLNFFWFFMSLSFVVFFCMYSLFWLSVSVFCQSSFINIFL</sequence>
<dbReference type="KEGG" id="lhk:LHK_01130"/>
<evidence type="ECO:0000313" key="3">
    <source>
        <dbReference type="Proteomes" id="UP000002010"/>
    </source>
</evidence>
<dbReference type="STRING" id="557598.LHK_01130"/>
<dbReference type="AlphaFoldDB" id="C1D6L5"/>
<proteinExistence type="predicted"/>
<reference evidence="2 3" key="1">
    <citation type="journal article" date="2009" name="PLoS Genet.">
        <title>The complete genome and proteome of Laribacter hongkongensis reveal potential mechanisms for adaptations to different temperatures and habitats.</title>
        <authorList>
            <person name="Woo P.C."/>
            <person name="Lau S.K."/>
            <person name="Tse H."/>
            <person name="Teng J.L."/>
            <person name="Curreem S.O."/>
            <person name="Tsang A.K."/>
            <person name="Fan R.Y."/>
            <person name="Wong G.K."/>
            <person name="Huang Y."/>
            <person name="Loman N.J."/>
            <person name="Snyder L.A."/>
            <person name="Cai J.J."/>
            <person name="Huang J.D."/>
            <person name="Mak W."/>
            <person name="Pallen M.J."/>
            <person name="Lok S."/>
            <person name="Yuen K.Y."/>
        </authorList>
    </citation>
    <scope>NUCLEOTIDE SEQUENCE [LARGE SCALE GENOMIC DNA]</scope>
    <source>
        <strain evidence="2 3">HLHK9</strain>
    </source>
</reference>
<evidence type="ECO:0000256" key="1">
    <source>
        <dbReference type="SAM" id="Phobius"/>
    </source>
</evidence>
<accession>C1D6L5</accession>
<protein>
    <submittedName>
        <fullName evidence="2">Uncharacterized protein</fullName>
    </submittedName>
</protein>
<dbReference type="Proteomes" id="UP000002010">
    <property type="component" value="Chromosome"/>
</dbReference>